<dbReference type="Proteomes" id="UP000836788">
    <property type="component" value="Chromosome 12"/>
</dbReference>
<dbReference type="AlphaFoldDB" id="A0A8J9S2A0"/>
<evidence type="ECO:0000256" key="1">
    <source>
        <dbReference type="SAM" id="Phobius"/>
    </source>
</evidence>
<organism evidence="2">
    <name type="scientific">Phaeodactylum tricornutum</name>
    <name type="common">Diatom</name>
    <dbReference type="NCBI Taxonomy" id="2850"/>
    <lineage>
        <taxon>Eukaryota</taxon>
        <taxon>Sar</taxon>
        <taxon>Stramenopiles</taxon>
        <taxon>Ochrophyta</taxon>
        <taxon>Bacillariophyta</taxon>
        <taxon>Bacillariophyceae</taxon>
        <taxon>Bacillariophycidae</taxon>
        <taxon>Naviculales</taxon>
        <taxon>Phaeodactylaceae</taxon>
        <taxon>Phaeodactylum</taxon>
    </lineage>
</organism>
<feature type="transmembrane region" description="Helical" evidence="1">
    <location>
        <begin position="180"/>
        <end position="202"/>
    </location>
</feature>
<feature type="transmembrane region" description="Helical" evidence="1">
    <location>
        <begin position="83"/>
        <end position="102"/>
    </location>
</feature>
<gene>
    <name evidence="2" type="ORF">PTTT1_LOCUS10516</name>
</gene>
<name>A0A8J9S2A0_PHATR</name>
<dbReference type="EMBL" id="OU594953">
    <property type="protein sequence ID" value="CAG9279573.1"/>
    <property type="molecule type" value="Genomic_DNA"/>
</dbReference>
<proteinExistence type="predicted"/>
<feature type="transmembrane region" description="Helical" evidence="1">
    <location>
        <begin position="114"/>
        <end position="134"/>
    </location>
</feature>
<protein>
    <recommendedName>
        <fullName evidence="3">Transmembrane protein</fullName>
    </recommendedName>
</protein>
<feature type="transmembrane region" description="Helical" evidence="1">
    <location>
        <begin position="154"/>
        <end position="174"/>
    </location>
</feature>
<accession>A0A8J9S2A0</accession>
<sequence length="330" mass="38061">MKKKCEENEETSFWGGYYRKNSHRNNRKDNSLESGTRRDRTSCCARFKAEIHPCQDWFLVADSGSSRKLDIPESFAPEGKRVILWKTLATGLTIGTLLYTWTETGNPDFYLAYVTSWSLLASSLYMTLSFFNTILASRTPQPPERATGRIKATWIFYVLATHGEMIVTVLYWWAEYTPDIPIHFANLAPHGGVLMVIFFDGVWVNRIPIRWMHWWGLVLPFDCSYLLWTIIHAFLDIGNPNKTSSSAEMNDDAIYRALEWQTDWQEALIMSILVVCVVGPVLFFAQWMLTLYLLPCCCVRDQLRYLDSPQQDNKANISDVEEGSIFAKWG</sequence>
<keyword evidence="1" id="KW-0472">Membrane</keyword>
<evidence type="ECO:0008006" key="3">
    <source>
        <dbReference type="Google" id="ProtNLM"/>
    </source>
</evidence>
<feature type="transmembrane region" description="Helical" evidence="1">
    <location>
        <begin position="214"/>
        <end position="235"/>
    </location>
</feature>
<feature type="transmembrane region" description="Helical" evidence="1">
    <location>
        <begin position="268"/>
        <end position="294"/>
    </location>
</feature>
<dbReference type="PANTHER" id="PTHR12242:SF48">
    <property type="entry name" value="FAR-17A_AIG1-LIKE PROTEIN"/>
    <property type="match status" value="1"/>
</dbReference>
<evidence type="ECO:0000313" key="2">
    <source>
        <dbReference type="EMBL" id="CAG9279573.1"/>
    </source>
</evidence>
<keyword evidence="1" id="KW-0812">Transmembrane</keyword>
<dbReference type="GO" id="GO:0016020">
    <property type="term" value="C:membrane"/>
    <property type="evidence" value="ECO:0007669"/>
    <property type="project" value="TreeGrafter"/>
</dbReference>
<reference evidence="2" key="1">
    <citation type="submission" date="2022-02" db="EMBL/GenBank/DDBJ databases">
        <authorList>
            <person name="Giguere J D."/>
        </authorList>
    </citation>
    <scope>NUCLEOTIDE SEQUENCE</scope>
    <source>
        <strain evidence="2">CCAP 1055/1</strain>
    </source>
</reference>
<keyword evidence="1" id="KW-1133">Transmembrane helix</keyword>
<dbReference type="PANTHER" id="PTHR12242">
    <property type="entry name" value="OS02G0130600 PROTEIN-RELATED"/>
    <property type="match status" value="1"/>
</dbReference>